<dbReference type="PROSITE" id="PS51257">
    <property type="entry name" value="PROKAR_LIPOPROTEIN"/>
    <property type="match status" value="1"/>
</dbReference>
<dbReference type="EMBL" id="CZAP01000004">
    <property type="protein sequence ID" value="CUP28142.1"/>
    <property type="molecule type" value="Genomic_DNA"/>
</dbReference>
<dbReference type="Proteomes" id="UP001156218">
    <property type="component" value="Chromosome"/>
</dbReference>
<reference evidence="5 9" key="3">
    <citation type="submission" date="2021-06" db="EMBL/GenBank/DDBJ databases">
        <title>Interrogation of the integrated mobile genetic elements in gut-associated Bacteroides with a consensus prediction approach.</title>
        <authorList>
            <person name="Campbell D.E."/>
            <person name="Leigh J.R."/>
            <person name="Kim T."/>
            <person name="England W."/>
            <person name="Whitaker R.J."/>
            <person name="Degnan P.H."/>
        </authorList>
    </citation>
    <scope>NUCLEOTIDE SEQUENCE [LARGE SCALE GENOMIC DNA]</scope>
    <source>
        <strain evidence="5 9">WAL8669</strain>
    </source>
</reference>
<dbReference type="AlphaFoldDB" id="A0A139K9H8"/>
<dbReference type="EMBL" id="QROV01000010">
    <property type="protein sequence ID" value="RHL59687.1"/>
    <property type="molecule type" value="Genomic_DNA"/>
</dbReference>
<evidence type="ECO:0000256" key="1">
    <source>
        <dbReference type="SAM" id="SignalP"/>
    </source>
</evidence>
<evidence type="ECO:0000313" key="4">
    <source>
        <dbReference type="EMBL" id="RHL59687.1"/>
    </source>
</evidence>
<gene>
    <name evidence="4" type="ORF">DW011_10980</name>
    <name evidence="3" type="ORF">DW780_24865</name>
    <name evidence="2" type="ORF">ERS852511_01665</name>
    <name evidence="5" type="ORF">KQP68_14215</name>
</gene>
<dbReference type="EMBL" id="CP083680">
    <property type="protein sequence ID" value="UYU64741.1"/>
    <property type="molecule type" value="Genomic_DNA"/>
</dbReference>
<dbReference type="PATRIC" id="fig|818.29.peg.3058"/>
<protein>
    <submittedName>
        <fullName evidence="2">Surface protein</fullName>
    </submittedName>
</protein>
<evidence type="ECO:0000313" key="9">
    <source>
        <dbReference type="Proteomes" id="UP001156218"/>
    </source>
</evidence>
<reference evidence="2 6" key="1">
    <citation type="submission" date="2015-09" db="EMBL/GenBank/DDBJ databases">
        <authorList>
            <consortium name="Pathogen Informatics"/>
        </authorList>
    </citation>
    <scope>NUCLEOTIDE SEQUENCE [LARGE SCALE GENOMIC DNA]</scope>
    <source>
        <strain evidence="2 6">2789STDY5834899</strain>
    </source>
</reference>
<accession>A0A139K9H8</accession>
<evidence type="ECO:0000313" key="8">
    <source>
        <dbReference type="Proteomes" id="UP000284785"/>
    </source>
</evidence>
<evidence type="ECO:0000313" key="5">
    <source>
        <dbReference type="EMBL" id="UYU64741.1"/>
    </source>
</evidence>
<feature type="chain" id="PRO_5014530960" evidence="1">
    <location>
        <begin position="22"/>
        <end position="1056"/>
    </location>
</feature>
<dbReference type="Proteomes" id="UP000284785">
    <property type="component" value="Unassembled WGS sequence"/>
</dbReference>
<sequence>MNKKFLSVVVFGALLASSAGTFTSCKDYDDDIDAVNGRIDELAKSLSDLQAKVGSFVKSVTYDPATGKLTVVDGENNSVSYTIGQNLPTYSISVDKEGKISLLKDGEVVSSGTITFPDAPTTPTIPDAFDPSKLTVDPTTGKVMYDGKETGVTIPGDGVLSIEDKKNAEGVVIGYTIKYKDQAVTFALNDVLTLKGLVFKSDLFVDGIEAIEYPYLDYTYKAGSTAATTQWEDEQAEKVLCKVITDSKEWNYTGGTGAQYNPIEYINYHLNPSSAKVSKEDLSFVSRDVEVISSRASVALPEVADMKPADEGILPVGLRAIGKDIKQGGEGSILALQAIVKAKSDAQADTTVTSDYALLYASKVTPQAIAFNDATLAAEDCQESANPDELFKTVEGAITHAPTLTVAYNSFIDLKNLLTIHYNREGQPEATKNDGTHKVWAYGDEAKYGLKYDFAFIQYTSGQNVTSDSKYADANTIKEGVLTPRIVNSAGETLNEQGVSSVGKRPLVRVRVTDADGRVVLAGFIKIEIAKQVDDIVTSVFDKGTHNFGCDEADAILTWSEISYQLLEKAAVQSKDEFDALYEFDVDDSGVAKQFAKSADGKSFVPAAIAQVIGTVKEKVDETGTTNTVLHWTLTTAEQSGIYEMAGHTATIYVRYVSKLNTTSHAPIYMPLQIAVAKPQGTVVTKLTNYWYSDGDVAKDGQNTRLNVPYPQDNGNTLNYVVDLNQVWEKGMPTFTPPANFASYTDVIFANQNGAAGGYKYYFDADQNVLTVDGTKYTLSVDNATAPCITGGSYKATAQNMIDHALKVDAGVFTNTKLYANGTVIATIDQNTGKITYENNDTSKKLLNAYSHSAAKHFAKIGICAYSPCNIAMSLTNNTYNAYFLRPIDAVGTDGGEFVDAHANGSTLDIAKLFNFQDWRNVKFVDGTDYSNSWLYAFYGLNKVEVKIADATTTLSGGKLGETLLSSKTEKIVLTQTDKDGNKVTSATLNLSSYNTEASGTQATYDAIVAAMGKIKYVNNGNNVQTFELRIPVEFTYTWGTVKTTVDCTVKSTMGN</sequence>
<organism evidence="4 7">
    <name type="scientific">Bacteroides thetaiotaomicron</name>
    <dbReference type="NCBI Taxonomy" id="818"/>
    <lineage>
        <taxon>Bacteria</taxon>
        <taxon>Pseudomonadati</taxon>
        <taxon>Bacteroidota</taxon>
        <taxon>Bacteroidia</taxon>
        <taxon>Bacteroidales</taxon>
        <taxon>Bacteroidaceae</taxon>
        <taxon>Bacteroides</taxon>
    </lineage>
</organism>
<feature type="signal peptide" evidence="1">
    <location>
        <begin position="1"/>
        <end position="21"/>
    </location>
</feature>
<evidence type="ECO:0000313" key="6">
    <source>
        <dbReference type="Proteomes" id="UP000095576"/>
    </source>
</evidence>
<dbReference type="EMBL" id="QSJP01000034">
    <property type="protein sequence ID" value="RHD81119.1"/>
    <property type="molecule type" value="Genomic_DNA"/>
</dbReference>
<reference evidence="7 8" key="2">
    <citation type="submission" date="2018-08" db="EMBL/GenBank/DDBJ databases">
        <title>A genome reference for cultivated species of the human gut microbiota.</title>
        <authorList>
            <person name="Zou Y."/>
            <person name="Xue W."/>
            <person name="Luo G."/>
        </authorList>
    </citation>
    <scope>NUCLEOTIDE SEQUENCE [LARGE SCALE GENOMIC DNA]</scope>
    <source>
        <strain evidence="4 7">AF37-12</strain>
        <strain evidence="3 8">AM30-26</strain>
    </source>
</reference>
<keyword evidence="1" id="KW-0732">Signal</keyword>
<dbReference type="Proteomes" id="UP000283616">
    <property type="component" value="Unassembled WGS sequence"/>
</dbReference>
<evidence type="ECO:0000313" key="7">
    <source>
        <dbReference type="Proteomes" id="UP000283616"/>
    </source>
</evidence>
<evidence type="ECO:0000313" key="3">
    <source>
        <dbReference type="EMBL" id="RHD81119.1"/>
    </source>
</evidence>
<dbReference type="RefSeq" id="WP_016267123.1">
    <property type="nucleotide sequence ID" value="NZ_BAABZI010000001.1"/>
</dbReference>
<proteinExistence type="predicted"/>
<evidence type="ECO:0000313" key="2">
    <source>
        <dbReference type="EMBL" id="CUP28142.1"/>
    </source>
</evidence>
<dbReference type="Proteomes" id="UP000095576">
    <property type="component" value="Unassembled WGS sequence"/>
</dbReference>
<name>A0A139K9H8_BACT4</name>